<keyword evidence="3 6" id="KW-0274">FAD</keyword>
<evidence type="ECO:0000313" key="8">
    <source>
        <dbReference type="EMBL" id="GFO52546.1"/>
    </source>
</evidence>
<feature type="binding site" evidence="6">
    <location>
        <position position="280"/>
    </location>
    <ligand>
        <name>FAD</name>
        <dbReference type="ChEBI" id="CHEBI:57692"/>
    </ligand>
</feature>
<accession>A0A1I4HEL2</accession>
<dbReference type="AlphaFoldDB" id="A0A1I4HEL2"/>
<evidence type="ECO:0000313" key="9">
    <source>
        <dbReference type="EMBL" id="MDH7960163.1"/>
    </source>
</evidence>
<dbReference type="OrthoDB" id="9806179at2"/>
<protein>
    <recommendedName>
        <fullName evidence="6">Ferredoxin--NADP reductase</fullName>
        <shortName evidence="6">FNR</shortName>
        <shortName evidence="6">Fd-NADP(+) reductase</shortName>
        <ecNumber evidence="6">1.18.1.2</ecNumber>
    </recommendedName>
</protein>
<dbReference type="EMBL" id="JARYTV010000005">
    <property type="protein sequence ID" value="MDH7960163.1"/>
    <property type="molecule type" value="Genomic_DNA"/>
</dbReference>
<dbReference type="HAMAP" id="MF_01685">
    <property type="entry name" value="FENR2"/>
    <property type="match status" value="1"/>
</dbReference>
<evidence type="ECO:0000256" key="2">
    <source>
        <dbReference type="ARBA" id="ARBA00022630"/>
    </source>
</evidence>
<reference evidence="10 11" key="1">
    <citation type="submission" date="2016-10" db="EMBL/GenBank/DDBJ databases">
        <authorList>
            <person name="de Groot N.N."/>
        </authorList>
    </citation>
    <scope>NUCLEOTIDE SEQUENCE [LARGE SCALE GENOMIC DNA]</scope>
    <source>
        <strain evidence="10 11">M79</strain>
    </source>
</reference>
<feature type="binding site" evidence="6">
    <location>
        <position position="47"/>
    </location>
    <ligand>
        <name>FAD</name>
        <dbReference type="ChEBI" id="CHEBI:57692"/>
    </ligand>
</feature>
<dbReference type="EMBL" id="BLXU01000012">
    <property type="protein sequence ID" value="GFO52546.1"/>
    <property type="molecule type" value="Genomic_DNA"/>
</dbReference>
<evidence type="ECO:0000256" key="6">
    <source>
        <dbReference type="HAMAP-Rule" id="MF_01685"/>
    </source>
</evidence>
<dbReference type="Proteomes" id="UP000181969">
    <property type="component" value="Unassembled WGS sequence"/>
</dbReference>
<comment type="subunit">
    <text evidence="1 6">Homodimer.</text>
</comment>
<dbReference type="PRINTS" id="PR00368">
    <property type="entry name" value="FADPNR"/>
</dbReference>
<dbReference type="PRINTS" id="PR00469">
    <property type="entry name" value="PNDRDTASEII"/>
</dbReference>
<feature type="binding site" evidence="6">
    <location>
        <position position="122"/>
    </location>
    <ligand>
        <name>FAD</name>
        <dbReference type="ChEBI" id="CHEBI:57692"/>
    </ligand>
</feature>
<keyword evidence="5 6" id="KW-0560">Oxidoreductase</keyword>
<sequence>METLYDLTIIGAGPVGLYAGFYAGMRGMTVKIIEALEEAGGQPQTLYPDKMIYDIAGLPEISGADLTANLLAQLARIPHELYLDEKVENISQEDENKHFVLQTSKSRHYSKAVLLTTGSGLLSPRKLNLEQEEELHALGKLNYFIQNLEEYREKEVAVLGGGDSALDWALMLEKVARKVHLIHRRPSFRAHALTVAELEQSTVEIHTPYLPHELSPEGLKLQRVKSEEVNHLAVDKILVNYGMMTNHVDLNEEIELSRRGRIRANRQQETNISGLYVAGDASDYDGKAPLMSVGFGEAVLAINDMTQKLEFSHSLQKGHSSSLFGK</sequence>
<dbReference type="GO" id="GO:0004324">
    <property type="term" value="F:ferredoxin-NADP+ reductase activity"/>
    <property type="evidence" value="ECO:0007669"/>
    <property type="project" value="UniProtKB-UniRule"/>
</dbReference>
<dbReference type="Gene3D" id="3.50.50.60">
    <property type="entry name" value="FAD/NAD(P)-binding domain"/>
    <property type="match status" value="2"/>
</dbReference>
<dbReference type="PANTHER" id="PTHR48105">
    <property type="entry name" value="THIOREDOXIN REDUCTASE 1-RELATED-RELATED"/>
    <property type="match status" value="1"/>
</dbReference>
<comment type="caution">
    <text evidence="6">Lacks conserved residue(s) required for the propagation of feature annotation.</text>
</comment>
<feature type="binding site" evidence="6">
    <location>
        <position position="87"/>
    </location>
    <ligand>
        <name>FAD</name>
        <dbReference type="ChEBI" id="CHEBI:57692"/>
    </ligand>
</feature>
<dbReference type="InterPro" id="IPR022890">
    <property type="entry name" value="Fd--NADP_Rdtase_type_2"/>
</dbReference>
<evidence type="ECO:0000313" key="11">
    <source>
        <dbReference type="Proteomes" id="UP000181969"/>
    </source>
</evidence>
<name>A0A1I4HEL2_9LACT</name>
<dbReference type="Pfam" id="PF07992">
    <property type="entry name" value="Pyr_redox_2"/>
    <property type="match status" value="1"/>
</dbReference>
<reference evidence="8 12" key="2">
    <citation type="submission" date="2020-06" db="EMBL/GenBank/DDBJ databases">
        <title>Draft genome sequence of Lactic acid bacteria from Okinawan-style tofu.</title>
        <authorList>
            <person name="Takara I."/>
            <person name="Ikematsu S."/>
        </authorList>
    </citation>
    <scope>NUCLEOTIDE SEQUENCE [LARGE SCALE GENOMIC DNA]</scope>
    <source>
        <strain evidence="8">Lg38</strain>
        <strain evidence="12">lg38</strain>
    </source>
</reference>
<evidence type="ECO:0000259" key="7">
    <source>
        <dbReference type="Pfam" id="PF07992"/>
    </source>
</evidence>
<dbReference type="InterPro" id="IPR050097">
    <property type="entry name" value="Ferredoxin-NADP_redctase_2"/>
</dbReference>
<evidence type="ECO:0000313" key="10">
    <source>
        <dbReference type="EMBL" id="SFL40190.1"/>
    </source>
</evidence>
<feature type="domain" description="FAD/NAD(P)-binding" evidence="7">
    <location>
        <begin position="5"/>
        <end position="285"/>
    </location>
</feature>
<dbReference type="GO" id="GO:0050660">
    <property type="term" value="F:flavin adenine dinucleotide binding"/>
    <property type="evidence" value="ECO:0007669"/>
    <property type="project" value="UniProtKB-UniRule"/>
</dbReference>
<reference evidence="9" key="3">
    <citation type="submission" date="2023-04" db="EMBL/GenBank/DDBJ databases">
        <title>Genomic analysis of Lactococcus garvieae isolates.</title>
        <authorList>
            <person name="Zhanghang C."/>
        </authorList>
    </citation>
    <scope>NUCLEOTIDE SEQUENCE</scope>
    <source>
        <strain evidence="9">ZB-1</strain>
    </source>
</reference>
<dbReference type="InterPro" id="IPR023753">
    <property type="entry name" value="FAD/NAD-binding_dom"/>
</dbReference>
<dbReference type="Proteomes" id="UP000504756">
    <property type="component" value="Unassembled WGS sequence"/>
</dbReference>
<feature type="binding site" evidence="6">
    <location>
        <position position="42"/>
    </location>
    <ligand>
        <name>FAD</name>
        <dbReference type="ChEBI" id="CHEBI:57692"/>
    </ligand>
</feature>
<dbReference type="Proteomes" id="UP001157396">
    <property type="component" value="Unassembled WGS sequence"/>
</dbReference>
<dbReference type="RefSeq" id="WP_004258610.1">
    <property type="nucleotide sequence ID" value="NZ_AP026069.1"/>
</dbReference>
<evidence type="ECO:0000256" key="5">
    <source>
        <dbReference type="ARBA" id="ARBA00023002"/>
    </source>
</evidence>
<organism evidence="10 11">
    <name type="scientific">Lactococcus garvieae</name>
    <dbReference type="NCBI Taxonomy" id="1363"/>
    <lineage>
        <taxon>Bacteria</taxon>
        <taxon>Bacillati</taxon>
        <taxon>Bacillota</taxon>
        <taxon>Bacilli</taxon>
        <taxon>Lactobacillales</taxon>
        <taxon>Streptococcaceae</taxon>
        <taxon>Lactococcus</taxon>
    </lineage>
</organism>
<feature type="binding site" evidence="6">
    <location>
        <position position="34"/>
    </location>
    <ligand>
        <name>FAD</name>
        <dbReference type="ChEBI" id="CHEBI:57692"/>
    </ligand>
</feature>
<dbReference type="GeneID" id="61074644"/>
<evidence type="ECO:0000256" key="4">
    <source>
        <dbReference type="ARBA" id="ARBA00022857"/>
    </source>
</evidence>
<dbReference type="GO" id="GO:0050661">
    <property type="term" value="F:NADP binding"/>
    <property type="evidence" value="ECO:0007669"/>
    <property type="project" value="UniProtKB-UniRule"/>
</dbReference>
<comment type="catalytic activity">
    <reaction evidence="6">
        <text>2 reduced [2Fe-2S]-[ferredoxin] + NADP(+) + H(+) = 2 oxidized [2Fe-2S]-[ferredoxin] + NADPH</text>
        <dbReference type="Rhea" id="RHEA:20125"/>
        <dbReference type="Rhea" id="RHEA-COMP:10000"/>
        <dbReference type="Rhea" id="RHEA-COMP:10001"/>
        <dbReference type="ChEBI" id="CHEBI:15378"/>
        <dbReference type="ChEBI" id="CHEBI:33737"/>
        <dbReference type="ChEBI" id="CHEBI:33738"/>
        <dbReference type="ChEBI" id="CHEBI:57783"/>
        <dbReference type="ChEBI" id="CHEBI:58349"/>
        <dbReference type="EC" id="1.18.1.2"/>
    </reaction>
</comment>
<evidence type="ECO:0000313" key="12">
    <source>
        <dbReference type="Proteomes" id="UP000504756"/>
    </source>
</evidence>
<keyword evidence="4 6" id="KW-0521">NADP</keyword>
<dbReference type="EMBL" id="FOTJ01000008">
    <property type="protein sequence ID" value="SFL40190.1"/>
    <property type="molecule type" value="Genomic_DNA"/>
</dbReference>
<dbReference type="EC" id="1.18.1.2" evidence="6"/>
<dbReference type="SUPFAM" id="SSF51905">
    <property type="entry name" value="FAD/NAD(P)-binding domain"/>
    <property type="match status" value="1"/>
</dbReference>
<keyword evidence="2 6" id="KW-0285">Flavoprotein</keyword>
<dbReference type="InterPro" id="IPR036188">
    <property type="entry name" value="FAD/NAD-bd_sf"/>
</dbReference>
<evidence type="ECO:0000256" key="3">
    <source>
        <dbReference type="ARBA" id="ARBA00022827"/>
    </source>
</evidence>
<evidence type="ECO:0000256" key="1">
    <source>
        <dbReference type="ARBA" id="ARBA00011738"/>
    </source>
</evidence>
<feature type="binding site" evidence="6">
    <location>
        <position position="321"/>
    </location>
    <ligand>
        <name>FAD</name>
        <dbReference type="ChEBI" id="CHEBI:57692"/>
    </ligand>
</feature>
<proteinExistence type="inferred from homology"/>
<gene>
    <name evidence="8" type="ORF">ikelab_18210</name>
    <name evidence="9" type="ORF">QHR29_06735</name>
    <name evidence="10" type="ORF">SAMN05216438_10849</name>
</gene>
<comment type="similarity">
    <text evidence="6">Belongs to the ferredoxin--NADP reductase type 2 family.</text>
</comment>
<comment type="cofactor">
    <cofactor evidence="6">
        <name>FAD</name>
        <dbReference type="ChEBI" id="CHEBI:57692"/>
    </cofactor>
    <text evidence="6">Binds 1 FAD per subunit.</text>
</comment>